<sequence>MNVRSGGPVSGTRFSSAGRSGRHRFRSRSPRERATSTIIAIVIIVLVVGGAITQNVWQRQHAADIIAKGTSVEGTSLSCERTGGRRNRSSCQLRWEYVVDGQRYTFRDNQHTYRRWQTGLEGQRAEIFYDPERPDQAARGDLIVD</sequence>
<evidence type="ECO:0000259" key="3">
    <source>
        <dbReference type="Pfam" id="PF12158"/>
    </source>
</evidence>
<keyword evidence="2" id="KW-0812">Transmembrane</keyword>
<dbReference type="AlphaFoldDB" id="A0A852YBJ6"/>
<feature type="transmembrane region" description="Helical" evidence="2">
    <location>
        <begin position="34"/>
        <end position="52"/>
    </location>
</feature>
<keyword evidence="5" id="KW-1185">Reference proteome</keyword>
<dbReference type="Pfam" id="PF12158">
    <property type="entry name" value="DUF3592"/>
    <property type="match status" value="1"/>
</dbReference>
<reference evidence="4 5" key="1">
    <citation type="submission" date="2020-07" db="EMBL/GenBank/DDBJ databases">
        <title>Sequencing the genomes of 1000 actinobacteria strains.</title>
        <authorList>
            <person name="Klenk H.-P."/>
        </authorList>
    </citation>
    <scope>NUCLEOTIDE SEQUENCE [LARGE SCALE GENOMIC DNA]</scope>
    <source>
        <strain evidence="4 5">DSM 23141</strain>
    </source>
</reference>
<evidence type="ECO:0000256" key="1">
    <source>
        <dbReference type="SAM" id="MobiDB-lite"/>
    </source>
</evidence>
<keyword evidence="2" id="KW-1133">Transmembrane helix</keyword>
<comment type="caution">
    <text evidence="4">The sequence shown here is derived from an EMBL/GenBank/DDBJ whole genome shotgun (WGS) entry which is preliminary data.</text>
</comment>
<keyword evidence="2" id="KW-0472">Membrane</keyword>
<dbReference type="EMBL" id="JACBZY010000001">
    <property type="protein sequence ID" value="NYG99202.1"/>
    <property type="molecule type" value="Genomic_DNA"/>
</dbReference>
<name>A0A852YBJ6_9MICO</name>
<feature type="domain" description="DUF3592" evidence="3">
    <location>
        <begin position="72"/>
        <end position="137"/>
    </location>
</feature>
<evidence type="ECO:0000313" key="5">
    <source>
        <dbReference type="Proteomes" id="UP000553888"/>
    </source>
</evidence>
<dbReference type="RefSeq" id="WP_179567243.1">
    <property type="nucleotide sequence ID" value="NZ_JACBZY010000001.1"/>
</dbReference>
<organism evidence="4 5">
    <name type="scientific">Schumannella luteola</name>
    <dbReference type="NCBI Taxonomy" id="472059"/>
    <lineage>
        <taxon>Bacteria</taxon>
        <taxon>Bacillati</taxon>
        <taxon>Actinomycetota</taxon>
        <taxon>Actinomycetes</taxon>
        <taxon>Micrococcales</taxon>
        <taxon>Microbacteriaceae</taxon>
        <taxon>Schumannella</taxon>
    </lineage>
</organism>
<gene>
    <name evidence="4" type="ORF">BJ979_001828</name>
</gene>
<dbReference type="InterPro" id="IPR021994">
    <property type="entry name" value="DUF3592"/>
</dbReference>
<evidence type="ECO:0000313" key="4">
    <source>
        <dbReference type="EMBL" id="NYG99202.1"/>
    </source>
</evidence>
<proteinExistence type="predicted"/>
<dbReference type="Proteomes" id="UP000553888">
    <property type="component" value="Unassembled WGS sequence"/>
</dbReference>
<feature type="region of interest" description="Disordered" evidence="1">
    <location>
        <begin position="1"/>
        <end position="30"/>
    </location>
</feature>
<protein>
    <recommendedName>
        <fullName evidence="3">DUF3592 domain-containing protein</fullName>
    </recommendedName>
</protein>
<evidence type="ECO:0000256" key="2">
    <source>
        <dbReference type="SAM" id="Phobius"/>
    </source>
</evidence>
<accession>A0A852YBJ6</accession>